<dbReference type="SMART" id="SM00736">
    <property type="entry name" value="CADG"/>
    <property type="match status" value="1"/>
</dbReference>
<dbReference type="InterPro" id="IPR013783">
    <property type="entry name" value="Ig-like_fold"/>
</dbReference>
<dbReference type="Proteomes" id="UP000268033">
    <property type="component" value="Unassembled WGS sequence"/>
</dbReference>
<feature type="region of interest" description="Disordered" evidence="1">
    <location>
        <begin position="797"/>
        <end position="827"/>
    </location>
</feature>
<keyword evidence="4" id="KW-0645">Protease</keyword>
<dbReference type="EMBL" id="RJUL01000003">
    <property type="protein sequence ID" value="ROQ28592.1"/>
    <property type="molecule type" value="Genomic_DNA"/>
</dbReference>
<dbReference type="PROSITE" id="PS00018">
    <property type="entry name" value="EF_HAND_1"/>
    <property type="match status" value="1"/>
</dbReference>
<dbReference type="InterPro" id="IPR008757">
    <property type="entry name" value="Peptidase_M6-like_domain"/>
</dbReference>
<accession>A0A3N1PB27</accession>
<dbReference type="InterPro" id="IPR002048">
    <property type="entry name" value="EF_hand_dom"/>
</dbReference>
<dbReference type="RefSeq" id="WP_123421048.1">
    <property type="nucleotide sequence ID" value="NZ_RJUL01000003.1"/>
</dbReference>
<dbReference type="InterPro" id="IPR018247">
    <property type="entry name" value="EF_Hand_1_Ca_BS"/>
</dbReference>
<feature type="chain" id="PRO_5018105266" evidence="2">
    <location>
        <begin position="25"/>
        <end position="848"/>
    </location>
</feature>
<dbReference type="PANTHER" id="PTHR41775:SF1">
    <property type="entry name" value="PEPTIDASE M6-LIKE DOMAIN-CONTAINING PROTEIN"/>
    <property type="match status" value="1"/>
</dbReference>
<proteinExistence type="predicted"/>
<keyword evidence="2" id="KW-0732">Signal</keyword>
<dbReference type="Pfam" id="PF05547">
    <property type="entry name" value="Peptidase_M6"/>
    <property type="match status" value="1"/>
</dbReference>
<dbReference type="Gene3D" id="2.60.40.10">
    <property type="entry name" value="Immunoglobulins"/>
    <property type="match status" value="1"/>
</dbReference>
<dbReference type="Pfam" id="PF22352">
    <property type="entry name" value="K319L-like_PKD"/>
    <property type="match status" value="1"/>
</dbReference>
<dbReference type="PANTHER" id="PTHR41775">
    <property type="entry name" value="SECRETED PROTEIN-RELATED"/>
    <property type="match status" value="1"/>
</dbReference>
<evidence type="ECO:0000259" key="3">
    <source>
        <dbReference type="PROSITE" id="PS50222"/>
    </source>
</evidence>
<dbReference type="AlphaFoldDB" id="A0A3N1PB27"/>
<keyword evidence="4" id="KW-0482">Metalloprotease</keyword>
<dbReference type="SUPFAM" id="SSF55486">
    <property type="entry name" value="Metalloproteases ('zincins'), catalytic domain"/>
    <property type="match status" value="1"/>
</dbReference>
<evidence type="ECO:0000256" key="2">
    <source>
        <dbReference type="SAM" id="SignalP"/>
    </source>
</evidence>
<dbReference type="Pfam" id="PF17963">
    <property type="entry name" value="Big_9"/>
    <property type="match status" value="1"/>
</dbReference>
<name>A0A3N1PB27_9GAMM</name>
<reference evidence="4 5" key="1">
    <citation type="submission" date="2018-11" db="EMBL/GenBank/DDBJ databases">
        <title>Genomic Encyclopedia of Type Strains, Phase IV (KMG-IV): sequencing the most valuable type-strain genomes for metagenomic binning, comparative biology and taxonomic classification.</title>
        <authorList>
            <person name="Goeker M."/>
        </authorList>
    </citation>
    <scope>NUCLEOTIDE SEQUENCE [LARGE SCALE GENOMIC DNA]</scope>
    <source>
        <strain evidence="4 5">DSM 21945</strain>
    </source>
</reference>
<dbReference type="STRING" id="584787.GCA_001247655_00237"/>
<dbReference type="GO" id="GO:0006508">
    <property type="term" value="P:proteolysis"/>
    <property type="evidence" value="ECO:0007669"/>
    <property type="project" value="UniProtKB-KW"/>
</dbReference>
<gene>
    <name evidence="4" type="ORF">EDC28_103185</name>
</gene>
<sequence length="848" mass="88220">MFLARSLPCAVLASCTLLSGYAQASAPAPRQITLTQPSGATIEVQLKGNAFHNWYENAQGQAIVKNGDSWVYARELLGALQPSDVAATEKAPAFAVSHYRPVATHLVQEQSSEAAFSAAATTQSALAQAASLTGKHPVLTIVVSFNDVQSQFDVTDTLWGSGKSLANYYLEQSQQQLTLVPATESEGANDGVVHVSLNRNHPACGNDCDYGIDGTLAAALAAADPYVDFASFDSNGDGTLSPSELAVQFVYAGEEASYGASGPAIWAHRWVMPTQSLDGVNLRDYLAVGEVQGDHGATMGIFAHELGHLLLGLPDLYVDGAPSGIGRWGLMGTGNWNKASTDTYLGQTPADLTAWSKTTAGLSDAEVQNADGNIQLADNQVQTLYIDPYLRGQQLGEVLYLEYRGGGYDAGLPGTGLLIEQADPRVSDNTDVSRPVLAIVQADGRGDLDAGSNQGDSGDLFPGYAKVRQYRPVTRDGQQSPVQISAISDPALPMSYSLAISQDDRSALLQHHYRQSPVAVAGNLYWGFDKTSSTLDGVDFYLPASGTVSLALYSWTGGNKPGSLISELGSFDGNAGWHRWMLESSQTLTGPAMLVVTSNAGFATETGSSASNQYRPNGQSLTSAALVTLLLSQSTSQGEPQTFSTSEDQPLTISLSALGLAGQTLSLSSNSSGTLTQNGDTLVYTPAANFNGEATFNLSVVGITSTASHSLVIDVAAVNDAPTLTLSGSTSLSGAATLSLTAIGKDVDGDTLRYSWQQTSGTSLSFDGSSATLSAALPASSTTQRYVFAVTVTDPSGASASQSVTVTQSPVTSTVTPSTSDTGGGGGGGGSLSWLSLAALLLLRRQRS</sequence>
<dbReference type="GO" id="GO:0008237">
    <property type="term" value="F:metallopeptidase activity"/>
    <property type="evidence" value="ECO:0007669"/>
    <property type="project" value="UniProtKB-KW"/>
</dbReference>
<dbReference type="GO" id="GO:0005509">
    <property type="term" value="F:calcium ion binding"/>
    <property type="evidence" value="ECO:0007669"/>
    <property type="project" value="InterPro"/>
</dbReference>
<protein>
    <submittedName>
        <fullName evidence="4">M6 family metalloprotease-like protein</fullName>
    </submittedName>
</protein>
<feature type="signal peptide" evidence="2">
    <location>
        <begin position="1"/>
        <end position="24"/>
    </location>
</feature>
<dbReference type="GO" id="GO:0016020">
    <property type="term" value="C:membrane"/>
    <property type="evidence" value="ECO:0007669"/>
    <property type="project" value="InterPro"/>
</dbReference>
<dbReference type="InterPro" id="IPR035986">
    <property type="entry name" value="PKD_dom_sf"/>
</dbReference>
<evidence type="ECO:0000313" key="5">
    <source>
        <dbReference type="Proteomes" id="UP000268033"/>
    </source>
</evidence>
<evidence type="ECO:0000313" key="4">
    <source>
        <dbReference type="EMBL" id="ROQ28592.1"/>
    </source>
</evidence>
<dbReference type="SUPFAM" id="SSF49299">
    <property type="entry name" value="PKD domain"/>
    <property type="match status" value="1"/>
</dbReference>
<evidence type="ECO:0000256" key="1">
    <source>
        <dbReference type="SAM" id="MobiDB-lite"/>
    </source>
</evidence>
<dbReference type="NCBIfam" id="TIGR03296">
    <property type="entry name" value="M6dom_TIGR03296"/>
    <property type="match status" value="1"/>
</dbReference>
<comment type="caution">
    <text evidence="4">The sequence shown here is derived from an EMBL/GenBank/DDBJ whole genome shotgun (WGS) entry which is preliminary data.</text>
</comment>
<dbReference type="InterPro" id="IPR006644">
    <property type="entry name" value="Cadg"/>
</dbReference>
<organism evidence="4 5">
    <name type="scientific">Gallaecimonas pentaromativorans</name>
    <dbReference type="NCBI Taxonomy" id="584787"/>
    <lineage>
        <taxon>Bacteria</taxon>
        <taxon>Pseudomonadati</taxon>
        <taxon>Pseudomonadota</taxon>
        <taxon>Gammaproteobacteria</taxon>
        <taxon>Enterobacterales</taxon>
        <taxon>Gallaecimonadaceae</taxon>
        <taxon>Gallaecimonas</taxon>
    </lineage>
</organism>
<keyword evidence="4" id="KW-0378">Hydrolase</keyword>
<feature type="domain" description="EF-hand" evidence="3">
    <location>
        <begin position="229"/>
        <end position="255"/>
    </location>
</feature>
<feature type="compositionally biased region" description="Low complexity" evidence="1">
    <location>
        <begin position="798"/>
        <end position="821"/>
    </location>
</feature>
<dbReference type="Gene3D" id="2.60.40.3440">
    <property type="match status" value="1"/>
</dbReference>
<dbReference type="PROSITE" id="PS50222">
    <property type="entry name" value="EF_HAND_2"/>
    <property type="match status" value="1"/>
</dbReference>
<keyword evidence="5" id="KW-1185">Reference proteome</keyword>